<dbReference type="EMBL" id="DPBP01000009">
    <property type="protein sequence ID" value="HCE16668.1"/>
    <property type="molecule type" value="Genomic_DNA"/>
</dbReference>
<keyword evidence="1" id="KW-0812">Transmembrane</keyword>
<feature type="domain" description="TadE-like" evidence="2">
    <location>
        <begin position="19"/>
        <end position="61"/>
    </location>
</feature>
<organism evidence="3 4">
    <name type="scientific">Anaerolinea thermolimosa</name>
    <dbReference type="NCBI Taxonomy" id="229919"/>
    <lineage>
        <taxon>Bacteria</taxon>
        <taxon>Bacillati</taxon>
        <taxon>Chloroflexota</taxon>
        <taxon>Anaerolineae</taxon>
        <taxon>Anaerolineales</taxon>
        <taxon>Anaerolineaceae</taxon>
        <taxon>Anaerolinea</taxon>
    </lineage>
</organism>
<evidence type="ECO:0000313" key="3">
    <source>
        <dbReference type="EMBL" id="HCE16668.1"/>
    </source>
</evidence>
<dbReference type="Pfam" id="PF07811">
    <property type="entry name" value="TadE"/>
    <property type="match status" value="1"/>
</dbReference>
<gene>
    <name evidence="3" type="ORF">DEQ80_02295</name>
</gene>
<evidence type="ECO:0000256" key="1">
    <source>
        <dbReference type="SAM" id="Phobius"/>
    </source>
</evidence>
<accession>A0A3D1JFX8</accession>
<feature type="transmembrane region" description="Helical" evidence="1">
    <location>
        <begin position="21"/>
        <end position="46"/>
    </location>
</feature>
<evidence type="ECO:0000313" key="4">
    <source>
        <dbReference type="Proteomes" id="UP000264141"/>
    </source>
</evidence>
<sequence length="287" mass="32001">MSSNKRRLTFPFFRARPRGQSFLELALVLPILLIMLLGLVEVAYFVGHYLDALDLTREAARFASIRDPFANVVSDLNCFTGDRFNFYWDTACVFSPPDTDGAQTECKAALASNGQDLGGGNLLWWCNGMNQYLDFNPETDDIVISLYTVKKDNSIAATHPYKGPESVIDYKGNESYYWAFSNHKTGTYVATDNWKKDCRGNVVRTEPHYTQARLEDELNLSSGEFPSDVTPAAVNANRGFVAVEIFYCHSQILGVPILTDFIPNPLMLHAYTLMPLPAAAPTATTKP</sequence>
<protein>
    <recommendedName>
        <fullName evidence="2">TadE-like domain-containing protein</fullName>
    </recommendedName>
</protein>
<dbReference type="Proteomes" id="UP000264141">
    <property type="component" value="Unassembled WGS sequence"/>
</dbReference>
<dbReference type="InterPro" id="IPR012495">
    <property type="entry name" value="TadE-like_dom"/>
</dbReference>
<dbReference type="STRING" id="229919.GCA_001050195_02444"/>
<proteinExistence type="predicted"/>
<keyword evidence="1" id="KW-0472">Membrane</keyword>
<name>A0A3D1JFX8_9CHLR</name>
<dbReference type="AlphaFoldDB" id="A0A3D1JFX8"/>
<keyword evidence="1" id="KW-1133">Transmembrane helix</keyword>
<reference evidence="3 4" key="1">
    <citation type="journal article" date="2018" name="Nat. Biotechnol.">
        <title>A standardized bacterial taxonomy based on genome phylogeny substantially revises the tree of life.</title>
        <authorList>
            <person name="Parks D.H."/>
            <person name="Chuvochina M."/>
            <person name="Waite D.W."/>
            <person name="Rinke C."/>
            <person name="Skarshewski A."/>
            <person name="Chaumeil P.A."/>
            <person name="Hugenholtz P."/>
        </authorList>
    </citation>
    <scope>NUCLEOTIDE SEQUENCE [LARGE SCALE GENOMIC DNA]</scope>
    <source>
        <strain evidence="3">UBA8781</strain>
    </source>
</reference>
<comment type="caution">
    <text evidence="3">The sequence shown here is derived from an EMBL/GenBank/DDBJ whole genome shotgun (WGS) entry which is preliminary data.</text>
</comment>
<evidence type="ECO:0000259" key="2">
    <source>
        <dbReference type="Pfam" id="PF07811"/>
    </source>
</evidence>